<protein>
    <submittedName>
        <fullName evidence="3">AAA family ATPase</fullName>
    </submittedName>
</protein>
<name>A0A2T1C031_9CYAN</name>
<gene>
    <name evidence="3" type="ORF">C7B64_17275</name>
</gene>
<dbReference type="AlphaFoldDB" id="A0A2T1C031"/>
<sequence length="351" mass="40042">MKDWKIFTGNSEPHDDWKLPPPPNWRPFTANIKKRDSSRQKRGETFQARAEEIDMVNAALYLRRPLLVTGKPGTGKSSLAYAVARELKLGEVLYWPVTTRTTLKDGLYNYDAIARLQRLQEVRQQQQDNPSPLSPEEREKQLQEQLKTIEKYITLGPLGTALLPSAKPRILLIDEIDKSDIDLPNDLLTILEEGRFEIPELVRIKEEVKEAQVRTAYTESKDASYTITKGQVICTTFPFVVLTSNGERDFPPPFLRRCLRLTMKEPGKEHLIKIIAAHLGQDLADPKNPDKLADQALDTLVDDFIEQRKTETLANDQLLNALFMVTNGRISTKERLIELLLQDLGQVSEDE</sequence>
<dbReference type="OrthoDB" id="9783370at2"/>
<dbReference type="RefSeq" id="WP_106289900.1">
    <property type="nucleotide sequence ID" value="NZ_CAWNTC010000125.1"/>
</dbReference>
<comment type="caution">
    <text evidence="3">The sequence shown here is derived from an EMBL/GenBank/DDBJ whole genome shotgun (WGS) entry which is preliminary data.</text>
</comment>
<dbReference type="Pfam" id="PF07728">
    <property type="entry name" value="AAA_5"/>
    <property type="match status" value="1"/>
</dbReference>
<dbReference type="SMART" id="SM00382">
    <property type="entry name" value="AAA"/>
    <property type="match status" value="1"/>
</dbReference>
<organism evidence="3 4">
    <name type="scientific">Merismopedia glauca CCAP 1448/3</name>
    <dbReference type="NCBI Taxonomy" id="1296344"/>
    <lineage>
        <taxon>Bacteria</taxon>
        <taxon>Bacillati</taxon>
        <taxon>Cyanobacteriota</taxon>
        <taxon>Cyanophyceae</taxon>
        <taxon>Synechococcales</taxon>
        <taxon>Merismopediaceae</taxon>
        <taxon>Merismopedia</taxon>
    </lineage>
</organism>
<dbReference type="InterPro" id="IPR027417">
    <property type="entry name" value="P-loop_NTPase"/>
</dbReference>
<evidence type="ECO:0000259" key="2">
    <source>
        <dbReference type="SMART" id="SM00382"/>
    </source>
</evidence>
<evidence type="ECO:0000313" key="4">
    <source>
        <dbReference type="Proteomes" id="UP000238762"/>
    </source>
</evidence>
<dbReference type="Gene3D" id="3.40.50.300">
    <property type="entry name" value="P-loop containing nucleotide triphosphate hydrolases"/>
    <property type="match status" value="1"/>
</dbReference>
<accession>A0A2T1C031</accession>
<dbReference type="GO" id="GO:0005524">
    <property type="term" value="F:ATP binding"/>
    <property type="evidence" value="ECO:0007669"/>
    <property type="project" value="InterPro"/>
</dbReference>
<keyword evidence="4" id="KW-1185">Reference proteome</keyword>
<feature type="region of interest" description="Disordered" evidence="1">
    <location>
        <begin position="1"/>
        <end position="22"/>
    </location>
</feature>
<dbReference type="EMBL" id="PVWJ01000096">
    <property type="protein sequence ID" value="PSB01629.1"/>
    <property type="molecule type" value="Genomic_DNA"/>
</dbReference>
<reference evidence="3 4" key="1">
    <citation type="submission" date="2018-02" db="EMBL/GenBank/DDBJ databases">
        <authorList>
            <person name="Cohen D.B."/>
            <person name="Kent A.D."/>
        </authorList>
    </citation>
    <scope>NUCLEOTIDE SEQUENCE [LARGE SCALE GENOMIC DNA]</scope>
    <source>
        <strain evidence="3 4">CCAP 1448/3</strain>
    </source>
</reference>
<reference evidence="3 4" key="2">
    <citation type="submission" date="2018-03" db="EMBL/GenBank/DDBJ databases">
        <title>The ancient ancestry and fast evolution of plastids.</title>
        <authorList>
            <person name="Moore K.R."/>
            <person name="Magnabosco C."/>
            <person name="Momper L."/>
            <person name="Gold D.A."/>
            <person name="Bosak T."/>
            <person name="Fournier G.P."/>
        </authorList>
    </citation>
    <scope>NUCLEOTIDE SEQUENCE [LARGE SCALE GENOMIC DNA]</scope>
    <source>
        <strain evidence="3 4">CCAP 1448/3</strain>
    </source>
</reference>
<dbReference type="InterPro" id="IPR011704">
    <property type="entry name" value="ATPase_dyneun-rel_AAA"/>
</dbReference>
<dbReference type="GO" id="GO:0016887">
    <property type="term" value="F:ATP hydrolysis activity"/>
    <property type="evidence" value="ECO:0007669"/>
    <property type="project" value="InterPro"/>
</dbReference>
<proteinExistence type="predicted"/>
<dbReference type="Proteomes" id="UP000238762">
    <property type="component" value="Unassembled WGS sequence"/>
</dbReference>
<dbReference type="SUPFAM" id="SSF52540">
    <property type="entry name" value="P-loop containing nucleoside triphosphate hydrolases"/>
    <property type="match status" value="1"/>
</dbReference>
<dbReference type="CDD" id="cd00009">
    <property type="entry name" value="AAA"/>
    <property type="match status" value="1"/>
</dbReference>
<feature type="domain" description="AAA+ ATPase" evidence="2">
    <location>
        <begin position="62"/>
        <end position="269"/>
    </location>
</feature>
<evidence type="ECO:0000313" key="3">
    <source>
        <dbReference type="EMBL" id="PSB01629.1"/>
    </source>
</evidence>
<evidence type="ECO:0000256" key="1">
    <source>
        <dbReference type="SAM" id="MobiDB-lite"/>
    </source>
</evidence>
<dbReference type="InterPro" id="IPR003593">
    <property type="entry name" value="AAA+_ATPase"/>
</dbReference>